<sequence length="565" mass="60637">MTSADRARPDAPAAGPVLGRRTFLGSAAAVAAVAAGGGLLTACTSASGGSPAKGGVATGKALADVLPAYLPSQVVTPDIPGQNGASPGFLTFPAELESSVRGKAGKGGAYTVISPLWGAVPEKGSKYFSALNEAIGADLTFQQQDGNTYQDKIGAVLASDDIADIVVIPGWNLNGRIPDAVSAKFADLGPYLAGDAVKKYPNLAAIPTGAWQMSVFGGKLRGLPMPSSPLGGEIVYYRADVFEKNGYTVPTSPDAFLALAKEITDAKAKVWACDDMWYSAQILFGCVPGTAPNYWQLKDGKLVHLVETPEYLEAMEWTRKLFAAGVVHPDAVAATNDSKTRFTSGQTLMMNDGSAAWYGLTFEQAKPNPEFRIKGMDFFGAQGGDPVLYLGNQAGIFSFLNKKLPKDRIEECLAIADFCAAPFGTKEYLLVQYGVEGVHYTRDSKGTPTKTERGIKEVVSSYEFIASPDKAIAYPDHPEVVRDYCAWMARNAAFAKKPLFFNMQIQEPTRFASLYNSFDDLRKDVHRGRKKMSDVQSAVSDWRRNGGDQLRDFYQQILDRSGSGA</sequence>
<dbReference type="AlphaFoldDB" id="A0A345T3I7"/>
<dbReference type="RefSeq" id="WP_111491490.1">
    <property type="nucleotide sequence ID" value="NZ_CP031264.1"/>
</dbReference>
<proteinExistence type="inferred from homology"/>
<dbReference type="Pfam" id="PF13416">
    <property type="entry name" value="SBP_bac_8"/>
    <property type="match status" value="1"/>
</dbReference>
<comment type="subcellular location">
    <subcellularLocation>
        <location evidence="1">Cell envelope</location>
    </subcellularLocation>
</comment>
<gene>
    <name evidence="5" type="ORF">C7M71_027285</name>
</gene>
<evidence type="ECO:0000313" key="5">
    <source>
        <dbReference type="EMBL" id="AXI80542.1"/>
    </source>
</evidence>
<dbReference type="GO" id="GO:0030313">
    <property type="term" value="C:cell envelope"/>
    <property type="evidence" value="ECO:0007669"/>
    <property type="project" value="UniProtKB-SubCell"/>
</dbReference>
<protein>
    <submittedName>
        <fullName evidence="5">Extracellular solute-binding protein</fullName>
    </submittedName>
</protein>
<keyword evidence="6" id="KW-1185">Reference proteome</keyword>
<dbReference type="InterPro" id="IPR006059">
    <property type="entry name" value="SBP"/>
</dbReference>
<dbReference type="KEGG" id="stri:C7M71_027285"/>
<dbReference type="OrthoDB" id="2513152at2"/>
<organism evidence="5 6">
    <name type="scientific">Peterkaempfera bronchialis</name>
    <dbReference type="NCBI Taxonomy" id="2126346"/>
    <lineage>
        <taxon>Bacteria</taxon>
        <taxon>Bacillati</taxon>
        <taxon>Actinomycetota</taxon>
        <taxon>Actinomycetes</taxon>
        <taxon>Kitasatosporales</taxon>
        <taxon>Streptomycetaceae</taxon>
        <taxon>Peterkaempfera</taxon>
    </lineage>
</organism>
<dbReference type="InterPro" id="IPR050490">
    <property type="entry name" value="Bact_solute-bd_prot1"/>
</dbReference>
<keyword evidence="3" id="KW-0813">Transport</keyword>
<comment type="similarity">
    <text evidence="2">Belongs to the bacterial solute-binding protein 1 family.</text>
</comment>
<evidence type="ECO:0000256" key="3">
    <source>
        <dbReference type="ARBA" id="ARBA00022448"/>
    </source>
</evidence>
<evidence type="ECO:0000256" key="1">
    <source>
        <dbReference type="ARBA" id="ARBA00004196"/>
    </source>
</evidence>
<dbReference type="PANTHER" id="PTHR43649">
    <property type="entry name" value="ARABINOSE-BINDING PROTEIN-RELATED"/>
    <property type="match status" value="1"/>
</dbReference>
<dbReference type="EMBL" id="CP031264">
    <property type="protein sequence ID" value="AXI80542.1"/>
    <property type="molecule type" value="Genomic_DNA"/>
</dbReference>
<dbReference type="PROSITE" id="PS51318">
    <property type="entry name" value="TAT"/>
    <property type="match status" value="1"/>
</dbReference>
<evidence type="ECO:0000256" key="4">
    <source>
        <dbReference type="ARBA" id="ARBA00022729"/>
    </source>
</evidence>
<keyword evidence="4" id="KW-0732">Signal</keyword>
<name>A0A345T3I7_9ACTN</name>
<dbReference type="InterPro" id="IPR006311">
    <property type="entry name" value="TAT_signal"/>
</dbReference>
<evidence type="ECO:0000256" key="2">
    <source>
        <dbReference type="ARBA" id="ARBA00008520"/>
    </source>
</evidence>
<evidence type="ECO:0000313" key="6">
    <source>
        <dbReference type="Proteomes" id="UP000249340"/>
    </source>
</evidence>
<dbReference type="Proteomes" id="UP000249340">
    <property type="component" value="Chromosome"/>
</dbReference>
<dbReference type="SUPFAM" id="SSF53850">
    <property type="entry name" value="Periplasmic binding protein-like II"/>
    <property type="match status" value="1"/>
</dbReference>
<accession>A0A345T3I7</accession>
<dbReference type="PANTHER" id="PTHR43649:SF31">
    <property type="entry name" value="SN-GLYCEROL-3-PHOSPHATE-BINDING PERIPLASMIC PROTEIN UGPB"/>
    <property type="match status" value="1"/>
</dbReference>
<dbReference type="Gene3D" id="3.40.190.10">
    <property type="entry name" value="Periplasmic binding protein-like II"/>
    <property type="match status" value="1"/>
</dbReference>
<reference evidence="6" key="1">
    <citation type="submission" date="2018-07" db="EMBL/GenBank/DDBJ databases">
        <title>Streptacidiphilus bronchialis DSM 106435 chromosome.</title>
        <authorList>
            <person name="Batra D."/>
            <person name="Gulvik C.A."/>
        </authorList>
    </citation>
    <scope>NUCLEOTIDE SEQUENCE [LARGE SCALE GENOMIC DNA]</scope>
    <source>
        <strain evidence="6">DSM 106435</strain>
    </source>
</reference>